<feature type="compositionally biased region" description="Basic and acidic residues" evidence="1">
    <location>
        <begin position="184"/>
        <end position="193"/>
    </location>
</feature>
<dbReference type="EMBL" id="CM002875">
    <property type="protein sequence ID" value="KFK30000.1"/>
    <property type="molecule type" value="Genomic_DNA"/>
</dbReference>
<organism evidence="2 3">
    <name type="scientific">Arabis alpina</name>
    <name type="common">Alpine rock-cress</name>
    <dbReference type="NCBI Taxonomy" id="50452"/>
    <lineage>
        <taxon>Eukaryota</taxon>
        <taxon>Viridiplantae</taxon>
        <taxon>Streptophyta</taxon>
        <taxon>Embryophyta</taxon>
        <taxon>Tracheophyta</taxon>
        <taxon>Spermatophyta</taxon>
        <taxon>Magnoliopsida</taxon>
        <taxon>eudicotyledons</taxon>
        <taxon>Gunneridae</taxon>
        <taxon>Pentapetalae</taxon>
        <taxon>rosids</taxon>
        <taxon>malvids</taxon>
        <taxon>Brassicales</taxon>
        <taxon>Brassicaceae</taxon>
        <taxon>Arabideae</taxon>
        <taxon>Arabis</taxon>
    </lineage>
</organism>
<name>A0A087GJE8_ARAAL</name>
<evidence type="ECO:0000313" key="2">
    <source>
        <dbReference type="EMBL" id="KFK30000.1"/>
    </source>
</evidence>
<dbReference type="AlphaFoldDB" id="A0A087GJE8"/>
<dbReference type="Gramene" id="KFK30000">
    <property type="protein sequence ID" value="KFK30000"/>
    <property type="gene ID" value="AALP_AA7G204800"/>
</dbReference>
<reference evidence="3" key="1">
    <citation type="journal article" date="2015" name="Nat. Plants">
        <title>Genome expansion of Arabis alpina linked with retrotransposition and reduced symmetric DNA methylation.</title>
        <authorList>
            <person name="Willing E.M."/>
            <person name="Rawat V."/>
            <person name="Mandakova T."/>
            <person name="Maumus F."/>
            <person name="James G.V."/>
            <person name="Nordstroem K.J."/>
            <person name="Becker C."/>
            <person name="Warthmann N."/>
            <person name="Chica C."/>
            <person name="Szarzynska B."/>
            <person name="Zytnicki M."/>
            <person name="Albani M.C."/>
            <person name="Kiefer C."/>
            <person name="Bergonzi S."/>
            <person name="Castaings L."/>
            <person name="Mateos J.L."/>
            <person name="Berns M.C."/>
            <person name="Bujdoso N."/>
            <person name="Piofczyk T."/>
            <person name="de Lorenzo L."/>
            <person name="Barrero-Sicilia C."/>
            <person name="Mateos I."/>
            <person name="Piednoel M."/>
            <person name="Hagmann J."/>
            <person name="Chen-Min-Tao R."/>
            <person name="Iglesias-Fernandez R."/>
            <person name="Schuster S.C."/>
            <person name="Alonso-Blanco C."/>
            <person name="Roudier F."/>
            <person name="Carbonero P."/>
            <person name="Paz-Ares J."/>
            <person name="Davis S.J."/>
            <person name="Pecinka A."/>
            <person name="Quesneville H."/>
            <person name="Colot V."/>
            <person name="Lysak M.A."/>
            <person name="Weigel D."/>
            <person name="Coupland G."/>
            <person name="Schneeberger K."/>
        </authorList>
    </citation>
    <scope>NUCLEOTIDE SEQUENCE [LARGE SCALE GENOMIC DNA]</scope>
    <source>
        <strain evidence="3">cv. Pajares</strain>
    </source>
</reference>
<feature type="region of interest" description="Disordered" evidence="1">
    <location>
        <begin position="287"/>
        <end position="318"/>
    </location>
</feature>
<evidence type="ECO:0000256" key="1">
    <source>
        <dbReference type="SAM" id="MobiDB-lite"/>
    </source>
</evidence>
<protein>
    <submittedName>
        <fullName evidence="2">Uncharacterized protein</fullName>
    </submittedName>
</protein>
<proteinExistence type="predicted"/>
<feature type="compositionally biased region" description="Acidic residues" evidence="1">
    <location>
        <begin position="289"/>
        <end position="318"/>
    </location>
</feature>
<feature type="region of interest" description="Disordered" evidence="1">
    <location>
        <begin position="200"/>
        <end position="242"/>
    </location>
</feature>
<feature type="compositionally biased region" description="Basic and acidic residues" evidence="1">
    <location>
        <begin position="200"/>
        <end position="214"/>
    </location>
</feature>
<dbReference type="Proteomes" id="UP000029120">
    <property type="component" value="Chromosome 7"/>
</dbReference>
<gene>
    <name evidence="2" type="ordered locus">AALP_Aa7g204800</name>
</gene>
<keyword evidence="3" id="KW-1185">Reference proteome</keyword>
<feature type="region of interest" description="Disordered" evidence="1">
    <location>
        <begin position="174"/>
        <end position="193"/>
    </location>
</feature>
<accession>A0A087GJE8</accession>
<evidence type="ECO:0000313" key="3">
    <source>
        <dbReference type="Proteomes" id="UP000029120"/>
    </source>
</evidence>
<sequence length="318" mass="34496">MASGPVDSLGLLGDRFRVDAEEESIREDYDRFPRFCAGLSIDTHEQMGMAWAPMSAAWTPMRPGTSVSLGSDIGATACHRCHCSVTSVPGSLGLCSASCWLCDLSDAAFMTSPEVKVALKVPSPGRRFKGLRGFEEVFTLSCRWNDLGVFKSLSPFLVGKLVFMDPKSLGLSSAFDGDEPDFTDGDRESRRADDADITRLRRLDAKNPRSHDGGADDPMMQRPDPDVSMPLGSSSTTVEPDVLSKALDPDVLSVDPETDDPMLPLGYVDALLSSLSSFYLAFRASSIERDDEDVEADDDDVEASDDDVIETDNDVEAD</sequence>